<dbReference type="GeneID" id="4838148"/>
<evidence type="ECO:0000256" key="8">
    <source>
        <dbReference type="ARBA" id="ARBA00022701"/>
    </source>
</evidence>
<keyword evidence="14" id="KW-0539">Nucleus</keyword>
<keyword evidence="6" id="KW-0963">Cytoplasm</keyword>
<dbReference type="HOGENOM" id="CLU_085450_0_0_1"/>
<comment type="subcellular location">
    <subcellularLocation>
        <location evidence="3">Chromosome</location>
        <location evidence="3">Centromere</location>
        <location evidence="3">Kinetochore</location>
    </subcellularLocation>
    <subcellularLocation>
        <location evidence="2">Cytoplasm</location>
        <location evidence="2">Cytoskeleton</location>
        <location evidence="2">Spindle</location>
    </subcellularLocation>
    <subcellularLocation>
        <location evidence="1">Nucleus</location>
    </subcellularLocation>
</comment>
<evidence type="ECO:0000256" key="10">
    <source>
        <dbReference type="ARBA" id="ARBA00022829"/>
    </source>
</evidence>
<keyword evidence="5" id="KW-0158">Chromosome</keyword>
<keyword evidence="13" id="KW-0206">Cytoskeleton</keyword>
<dbReference type="GO" id="GO:0008608">
    <property type="term" value="P:attachment of spindle microtubules to kinetochore"/>
    <property type="evidence" value="ECO:0007669"/>
    <property type="project" value="InterPro"/>
</dbReference>
<evidence type="ECO:0000256" key="5">
    <source>
        <dbReference type="ARBA" id="ARBA00022454"/>
    </source>
</evidence>
<evidence type="ECO:0000313" key="21">
    <source>
        <dbReference type="Proteomes" id="UP000002258"/>
    </source>
</evidence>
<evidence type="ECO:0000256" key="7">
    <source>
        <dbReference type="ARBA" id="ARBA00022618"/>
    </source>
</evidence>
<evidence type="ECO:0000256" key="15">
    <source>
        <dbReference type="ARBA" id="ARBA00023306"/>
    </source>
</evidence>
<feature type="coiled-coil region" evidence="19">
    <location>
        <begin position="198"/>
        <end position="232"/>
    </location>
</feature>
<dbReference type="InParanoid" id="A3LS69"/>
<keyword evidence="8" id="KW-0493">Microtubule</keyword>
<gene>
    <name evidence="20" type="ORF">PICST_30943</name>
</gene>
<proteinExistence type="inferred from homology"/>
<evidence type="ECO:0000256" key="9">
    <source>
        <dbReference type="ARBA" id="ARBA00022776"/>
    </source>
</evidence>
<dbReference type="KEGG" id="pic:PICST_30943"/>
<evidence type="ECO:0000256" key="12">
    <source>
        <dbReference type="ARBA" id="ARBA00023054"/>
    </source>
</evidence>
<feature type="coiled-coil region" evidence="19">
    <location>
        <begin position="257"/>
        <end position="284"/>
    </location>
</feature>
<keyword evidence="9" id="KW-0498">Mitosis</keyword>
<evidence type="ECO:0000256" key="6">
    <source>
        <dbReference type="ARBA" id="ARBA00022490"/>
    </source>
</evidence>
<evidence type="ECO:0000256" key="13">
    <source>
        <dbReference type="ARBA" id="ARBA00023212"/>
    </source>
</evidence>
<dbReference type="AlphaFoldDB" id="A3LS69"/>
<dbReference type="EMBL" id="CP000497">
    <property type="protein sequence ID" value="ABN65516.2"/>
    <property type="molecule type" value="Genomic_DNA"/>
</dbReference>
<keyword evidence="11" id="KW-0995">Kinetochore</keyword>
<evidence type="ECO:0000256" key="1">
    <source>
        <dbReference type="ARBA" id="ARBA00004123"/>
    </source>
</evidence>
<sequence>MASLNYFLDRTEQSIRSIQSQTFASPGIFTNAVVKKPNIMALLKDPTSDERSLYKISKPRMKTTKASTEIRRRKRAALADEFMEIKPERVDGKSTYVDRSFYGVDNAAETNEEKEEVVKRTVVQLPELSYDFPAINKNVTHSNVPSSPTKSGIPTSNAYFALSSPEEADPSKLIDQVLTLLQKYPTLIVNQEGIMEKLNAHQTDYVQLQEQINQLENEIETQKKQLNILNINYNDITSPIRSESSGHMRTRESFEDEIDIDEYIAKEEQEIEELENQLNERQKI</sequence>
<dbReference type="GO" id="GO:0051301">
    <property type="term" value="P:cell division"/>
    <property type="evidence" value="ECO:0007669"/>
    <property type="project" value="UniProtKB-KW"/>
</dbReference>
<evidence type="ECO:0000256" key="18">
    <source>
        <dbReference type="ARBA" id="ARBA00044346"/>
    </source>
</evidence>
<dbReference type="STRING" id="322104.A3LS69"/>
<evidence type="ECO:0000256" key="16">
    <source>
        <dbReference type="ARBA" id="ARBA00023328"/>
    </source>
</evidence>
<comment type="similarity">
    <text evidence="4">Belongs to the DASH complex SPC34 family.</text>
</comment>
<dbReference type="OMA" id="QTERWIF"/>
<dbReference type="GO" id="GO:0042729">
    <property type="term" value="C:DASH complex"/>
    <property type="evidence" value="ECO:0007669"/>
    <property type="project" value="InterPro"/>
</dbReference>
<keyword evidence="10" id="KW-0159">Chromosome partition</keyword>
<evidence type="ECO:0000256" key="17">
    <source>
        <dbReference type="ARBA" id="ARBA00044112"/>
    </source>
</evidence>
<evidence type="ECO:0000256" key="11">
    <source>
        <dbReference type="ARBA" id="ARBA00022838"/>
    </source>
</evidence>
<dbReference type="InterPro" id="IPR013966">
    <property type="entry name" value="Spc34"/>
</dbReference>
<keyword evidence="12 19" id="KW-0175">Coiled coil</keyword>
<evidence type="ECO:0000256" key="3">
    <source>
        <dbReference type="ARBA" id="ARBA00004629"/>
    </source>
</evidence>
<organism evidence="20 21">
    <name type="scientific">Scheffersomyces stipitis (strain ATCC 58785 / CBS 6054 / NBRC 10063 / NRRL Y-11545)</name>
    <name type="common">Yeast</name>
    <name type="synonym">Pichia stipitis</name>
    <dbReference type="NCBI Taxonomy" id="322104"/>
    <lineage>
        <taxon>Eukaryota</taxon>
        <taxon>Fungi</taxon>
        <taxon>Dikarya</taxon>
        <taxon>Ascomycota</taxon>
        <taxon>Saccharomycotina</taxon>
        <taxon>Pichiomycetes</taxon>
        <taxon>Debaryomycetaceae</taxon>
        <taxon>Scheffersomyces</taxon>
    </lineage>
</organism>
<protein>
    <recommendedName>
        <fullName evidence="17">DASH complex subunit SPC34</fullName>
    </recommendedName>
    <alternativeName>
        <fullName evidence="18">Outer kinetochore protein SPC34</fullName>
    </alternativeName>
</protein>
<reference evidence="20 21" key="1">
    <citation type="journal article" date="2007" name="Nat. Biotechnol.">
        <title>Genome sequence of the lignocellulose-bioconverting and xylose-fermenting yeast Pichia stipitis.</title>
        <authorList>
            <person name="Jeffries T.W."/>
            <person name="Grigoriev I.V."/>
            <person name="Grimwood J."/>
            <person name="Laplaza J.M."/>
            <person name="Aerts A."/>
            <person name="Salamov A."/>
            <person name="Schmutz J."/>
            <person name="Lindquist E."/>
            <person name="Dehal P."/>
            <person name="Shapiro H."/>
            <person name="Jin Y.S."/>
            <person name="Passoth V."/>
            <person name="Richardson P.M."/>
        </authorList>
    </citation>
    <scope>NUCLEOTIDE SEQUENCE [LARGE SCALE GENOMIC DNA]</scope>
    <source>
        <strain evidence="21">ATCC 58785 / CBS 6054 / NBRC 10063 / NRRL Y-11545</strain>
    </source>
</reference>
<dbReference type="GO" id="GO:0005876">
    <property type="term" value="C:spindle microtubule"/>
    <property type="evidence" value="ECO:0007669"/>
    <property type="project" value="InterPro"/>
</dbReference>
<keyword evidence="15" id="KW-0131">Cell cycle</keyword>
<accession>A3LS69</accession>
<dbReference type="Pfam" id="PF08657">
    <property type="entry name" value="DASH_Spc34"/>
    <property type="match status" value="2"/>
</dbReference>
<evidence type="ECO:0000256" key="2">
    <source>
        <dbReference type="ARBA" id="ARBA00004186"/>
    </source>
</evidence>
<name>A3LS69_PICST</name>
<keyword evidence="16" id="KW-0137">Centromere</keyword>
<evidence type="ECO:0000313" key="20">
    <source>
        <dbReference type="EMBL" id="ABN65516.2"/>
    </source>
</evidence>
<evidence type="ECO:0000256" key="4">
    <source>
        <dbReference type="ARBA" id="ARBA00008491"/>
    </source>
</evidence>
<dbReference type="Proteomes" id="UP000002258">
    <property type="component" value="Chromosome 3"/>
</dbReference>
<dbReference type="RefSeq" id="XP_001383545.2">
    <property type="nucleotide sequence ID" value="XM_001383508.1"/>
</dbReference>
<keyword evidence="7" id="KW-0132">Cell division</keyword>
<dbReference type="eggNOG" id="ENOG502R89W">
    <property type="taxonomic scope" value="Eukaryota"/>
</dbReference>
<keyword evidence="21" id="KW-1185">Reference proteome</keyword>
<dbReference type="OrthoDB" id="10016597at2759"/>
<evidence type="ECO:0000256" key="14">
    <source>
        <dbReference type="ARBA" id="ARBA00023242"/>
    </source>
</evidence>
<evidence type="ECO:0000256" key="19">
    <source>
        <dbReference type="SAM" id="Coils"/>
    </source>
</evidence>